<accession>A0A2G9SI09</accession>
<reference evidence="2" key="1">
    <citation type="journal article" date="2017" name="Nat. Commun.">
        <title>The North American bullfrog draft genome provides insight into hormonal regulation of long noncoding RNA.</title>
        <authorList>
            <person name="Hammond S.A."/>
            <person name="Warren R.L."/>
            <person name="Vandervalk B.P."/>
            <person name="Kucuk E."/>
            <person name="Khan H."/>
            <person name="Gibb E.A."/>
            <person name="Pandoh P."/>
            <person name="Kirk H."/>
            <person name="Zhao Y."/>
            <person name="Jones M."/>
            <person name="Mungall A.J."/>
            <person name="Coope R."/>
            <person name="Pleasance S."/>
            <person name="Moore R.A."/>
            <person name="Holt R.A."/>
            <person name="Round J.M."/>
            <person name="Ohora S."/>
            <person name="Walle B.V."/>
            <person name="Veldhoen N."/>
            <person name="Helbing C.C."/>
            <person name="Birol I."/>
        </authorList>
    </citation>
    <scope>NUCLEOTIDE SEQUENCE [LARGE SCALE GENOMIC DNA]</scope>
</reference>
<dbReference type="EMBL" id="KV924797">
    <property type="protein sequence ID" value="PIO39787.1"/>
    <property type="molecule type" value="Genomic_DNA"/>
</dbReference>
<gene>
    <name evidence="1" type="ORF">AB205_0034600</name>
</gene>
<dbReference type="OrthoDB" id="64867at2759"/>
<name>A0A2G9SI09_AQUCT</name>
<proteinExistence type="predicted"/>
<evidence type="ECO:0000313" key="1">
    <source>
        <dbReference type="EMBL" id="PIO39787.1"/>
    </source>
</evidence>
<dbReference type="AlphaFoldDB" id="A0A2G9SI09"/>
<organism evidence="1 2">
    <name type="scientific">Aquarana catesbeiana</name>
    <name type="common">American bullfrog</name>
    <name type="synonym">Rana catesbeiana</name>
    <dbReference type="NCBI Taxonomy" id="8400"/>
    <lineage>
        <taxon>Eukaryota</taxon>
        <taxon>Metazoa</taxon>
        <taxon>Chordata</taxon>
        <taxon>Craniata</taxon>
        <taxon>Vertebrata</taxon>
        <taxon>Euteleostomi</taxon>
        <taxon>Amphibia</taxon>
        <taxon>Batrachia</taxon>
        <taxon>Anura</taxon>
        <taxon>Neobatrachia</taxon>
        <taxon>Ranoidea</taxon>
        <taxon>Ranidae</taxon>
        <taxon>Aquarana</taxon>
    </lineage>
</organism>
<protein>
    <submittedName>
        <fullName evidence="1">Uncharacterized protein</fullName>
    </submittedName>
</protein>
<dbReference type="Proteomes" id="UP000228934">
    <property type="component" value="Unassembled WGS sequence"/>
</dbReference>
<evidence type="ECO:0000313" key="2">
    <source>
        <dbReference type="Proteomes" id="UP000228934"/>
    </source>
</evidence>
<sequence>MGHKMAKRTSGVLTNPYFIRVLLNPGLCIHYIWSPTVNRTCKCNYFRKYKLLNTFFSSAAAGPLTLGLDSADWPCADHMHPPKKKNNVAIHTKLSMCRVTPKALSYQEMDWGQ</sequence>
<keyword evidence="2" id="KW-1185">Reference proteome</keyword>